<name>A0ABD1ERX5_HYPHA</name>
<proteinExistence type="predicted"/>
<keyword evidence="2" id="KW-1185">Reference proteome</keyword>
<evidence type="ECO:0000313" key="1">
    <source>
        <dbReference type="EMBL" id="KAL1497842.1"/>
    </source>
</evidence>
<dbReference type="AlphaFoldDB" id="A0ABD1ERX5"/>
<reference evidence="1 2" key="1">
    <citation type="submission" date="2024-05" db="EMBL/GenBank/DDBJ databases">
        <title>Genetic variation in Jamaican populations of the coffee berry borer (Hypothenemus hampei).</title>
        <authorList>
            <person name="Errbii M."/>
            <person name="Myrie A."/>
        </authorList>
    </citation>
    <scope>NUCLEOTIDE SEQUENCE [LARGE SCALE GENOMIC DNA]</scope>
    <source>
        <strain evidence="1">JA-Hopewell-2020-01-JO</strain>
        <tissue evidence="1">Whole body</tissue>
    </source>
</reference>
<sequence length="71" mass="8193">MNDFDEVDADQFNKEWEAKTKCMLEISKVTLQLTGCHQIYGNYPAIPEITAGYSRVKTLKERALKLSIQRN</sequence>
<gene>
    <name evidence="1" type="ORF">ABEB36_008730</name>
</gene>
<dbReference type="Proteomes" id="UP001566132">
    <property type="component" value="Unassembled WGS sequence"/>
</dbReference>
<protein>
    <submittedName>
        <fullName evidence="1">Uncharacterized protein</fullName>
    </submittedName>
</protein>
<comment type="caution">
    <text evidence="1">The sequence shown here is derived from an EMBL/GenBank/DDBJ whole genome shotgun (WGS) entry which is preliminary data.</text>
</comment>
<dbReference type="EMBL" id="JBDJPC010000006">
    <property type="protein sequence ID" value="KAL1497842.1"/>
    <property type="molecule type" value="Genomic_DNA"/>
</dbReference>
<accession>A0ABD1ERX5</accession>
<organism evidence="1 2">
    <name type="scientific">Hypothenemus hampei</name>
    <name type="common">Coffee berry borer</name>
    <dbReference type="NCBI Taxonomy" id="57062"/>
    <lineage>
        <taxon>Eukaryota</taxon>
        <taxon>Metazoa</taxon>
        <taxon>Ecdysozoa</taxon>
        <taxon>Arthropoda</taxon>
        <taxon>Hexapoda</taxon>
        <taxon>Insecta</taxon>
        <taxon>Pterygota</taxon>
        <taxon>Neoptera</taxon>
        <taxon>Endopterygota</taxon>
        <taxon>Coleoptera</taxon>
        <taxon>Polyphaga</taxon>
        <taxon>Cucujiformia</taxon>
        <taxon>Curculionidae</taxon>
        <taxon>Scolytinae</taxon>
        <taxon>Hypothenemus</taxon>
    </lineage>
</organism>
<evidence type="ECO:0000313" key="2">
    <source>
        <dbReference type="Proteomes" id="UP001566132"/>
    </source>
</evidence>